<evidence type="ECO:0000313" key="1">
    <source>
        <dbReference type="EMBL" id="CAZ81946.1"/>
    </source>
</evidence>
<dbReference type="GeneID" id="9182983"/>
<evidence type="ECO:0000313" key="2">
    <source>
        <dbReference type="Proteomes" id="UP000006911"/>
    </source>
</evidence>
<organism evidence="1 2">
    <name type="scientific">Tuber melanosporum (strain Mel28)</name>
    <name type="common">Perigord black truffle</name>
    <dbReference type="NCBI Taxonomy" id="656061"/>
    <lineage>
        <taxon>Eukaryota</taxon>
        <taxon>Fungi</taxon>
        <taxon>Dikarya</taxon>
        <taxon>Ascomycota</taxon>
        <taxon>Pezizomycotina</taxon>
        <taxon>Pezizomycetes</taxon>
        <taxon>Pezizales</taxon>
        <taxon>Tuberaceae</taxon>
        <taxon>Tuber</taxon>
    </lineage>
</organism>
<dbReference type="AlphaFoldDB" id="D5GBU6"/>
<proteinExistence type="predicted"/>
<dbReference type="RefSeq" id="XP_002837755.1">
    <property type="nucleotide sequence ID" value="XM_002837709.1"/>
</dbReference>
<sequence>MLLSNSLWLVRNCSGWFENEAGVRPIICEKRGFIVISLRHTINTRYPSPKGNHCALSGFTVCRSHSRPDTDIGMAEGQARAAEISLLWLRCSWLRSAWQLQSTVFGCTTPGYGTVPVLALEVTTPARR</sequence>
<dbReference type="InParanoid" id="D5GBU6"/>
<accession>D5GBU6</accession>
<dbReference type="KEGG" id="tml:GSTUM_00005591001"/>
<name>D5GBU6_TUBMM</name>
<dbReference type="HOGENOM" id="CLU_1961183_0_0_1"/>
<keyword evidence="2" id="KW-1185">Reference proteome</keyword>
<reference evidence="1 2" key="1">
    <citation type="journal article" date="2010" name="Nature">
        <title>Perigord black truffle genome uncovers evolutionary origins and mechanisms of symbiosis.</title>
        <authorList>
            <person name="Martin F."/>
            <person name="Kohler A."/>
            <person name="Murat C."/>
            <person name="Balestrini R."/>
            <person name="Coutinho P.M."/>
            <person name="Jaillon O."/>
            <person name="Montanini B."/>
            <person name="Morin E."/>
            <person name="Noel B."/>
            <person name="Percudani R."/>
            <person name="Porcel B."/>
            <person name="Rubini A."/>
            <person name="Amicucci A."/>
            <person name="Amselem J."/>
            <person name="Anthouard V."/>
            <person name="Arcioni S."/>
            <person name="Artiguenave F."/>
            <person name="Aury J.M."/>
            <person name="Ballario P."/>
            <person name="Bolchi A."/>
            <person name="Brenna A."/>
            <person name="Brun A."/>
            <person name="Buee M."/>
            <person name="Cantarel B."/>
            <person name="Chevalier G."/>
            <person name="Couloux A."/>
            <person name="Da Silva C."/>
            <person name="Denoeud F."/>
            <person name="Duplessis S."/>
            <person name="Ghignone S."/>
            <person name="Hilselberger B."/>
            <person name="Iotti M."/>
            <person name="Marcais B."/>
            <person name="Mello A."/>
            <person name="Miranda M."/>
            <person name="Pacioni G."/>
            <person name="Quesneville H."/>
            <person name="Riccioni C."/>
            <person name="Ruotolo R."/>
            <person name="Splivallo R."/>
            <person name="Stocchi V."/>
            <person name="Tisserant E."/>
            <person name="Viscomi A.R."/>
            <person name="Zambonelli A."/>
            <person name="Zampieri E."/>
            <person name="Henrissat B."/>
            <person name="Lebrun M.H."/>
            <person name="Paolocci F."/>
            <person name="Bonfante P."/>
            <person name="Ottonello S."/>
            <person name="Wincker P."/>
        </authorList>
    </citation>
    <scope>NUCLEOTIDE SEQUENCE [LARGE SCALE GENOMIC DNA]</scope>
    <source>
        <strain evidence="1 2">Mel28</strain>
    </source>
</reference>
<gene>
    <name evidence="1" type="ORF">GSTUM_00005591001</name>
</gene>
<dbReference type="EMBL" id="FN430097">
    <property type="protein sequence ID" value="CAZ81946.1"/>
    <property type="molecule type" value="Genomic_DNA"/>
</dbReference>
<dbReference type="Proteomes" id="UP000006911">
    <property type="component" value="Unassembled WGS sequence"/>
</dbReference>
<protein>
    <submittedName>
        <fullName evidence="1">(Perigord truffle) hypothetical protein</fullName>
    </submittedName>
</protein>